<keyword evidence="4" id="KW-1185">Reference proteome</keyword>
<dbReference type="InterPro" id="IPR032675">
    <property type="entry name" value="LRR_dom_sf"/>
</dbReference>
<dbReference type="InterPro" id="IPR050836">
    <property type="entry name" value="SDS22/Internalin_LRR"/>
</dbReference>
<comment type="caution">
    <text evidence="3">The sequence shown here is derived from an EMBL/GenBank/DDBJ whole genome shotgun (WGS) entry which is preliminary data.</text>
</comment>
<dbReference type="Gene3D" id="3.80.10.10">
    <property type="entry name" value="Ribonuclease Inhibitor"/>
    <property type="match status" value="1"/>
</dbReference>
<evidence type="ECO:0000256" key="2">
    <source>
        <dbReference type="ARBA" id="ARBA00022737"/>
    </source>
</evidence>
<dbReference type="PANTHER" id="PTHR46652:SF3">
    <property type="entry name" value="LEUCINE-RICH REPEAT-CONTAINING PROTEIN 9"/>
    <property type="match status" value="1"/>
</dbReference>
<dbReference type="Proteomes" id="UP001642409">
    <property type="component" value="Unassembled WGS sequence"/>
</dbReference>
<organism evidence="3 4">
    <name type="scientific">Hexamita inflata</name>
    <dbReference type="NCBI Taxonomy" id="28002"/>
    <lineage>
        <taxon>Eukaryota</taxon>
        <taxon>Metamonada</taxon>
        <taxon>Diplomonadida</taxon>
        <taxon>Hexamitidae</taxon>
        <taxon>Hexamitinae</taxon>
        <taxon>Hexamita</taxon>
    </lineage>
</organism>
<evidence type="ECO:0000256" key="1">
    <source>
        <dbReference type="ARBA" id="ARBA00022614"/>
    </source>
</evidence>
<keyword evidence="1" id="KW-0433">Leucine-rich repeat</keyword>
<accession>A0ABP1K437</accession>
<gene>
    <name evidence="3" type="ORF">HINF_LOCUS44675</name>
</gene>
<dbReference type="PANTHER" id="PTHR46652">
    <property type="entry name" value="LEUCINE-RICH REPEAT AND IQ DOMAIN-CONTAINING PROTEIN 1-RELATED"/>
    <property type="match status" value="1"/>
</dbReference>
<dbReference type="EMBL" id="CAXDID020000190">
    <property type="protein sequence ID" value="CAL6052071.1"/>
    <property type="molecule type" value="Genomic_DNA"/>
</dbReference>
<keyword evidence="2" id="KW-0677">Repeat</keyword>
<proteinExistence type="predicted"/>
<protein>
    <submittedName>
        <fullName evidence="3">Leucine-rich_repeat domain-containing protein</fullName>
    </submittedName>
</protein>
<name>A0ABP1K437_9EUKA</name>
<reference evidence="3 4" key="1">
    <citation type="submission" date="2024-07" db="EMBL/GenBank/DDBJ databases">
        <authorList>
            <person name="Akdeniz Z."/>
        </authorList>
    </citation>
    <scope>NUCLEOTIDE SEQUENCE [LARGE SCALE GENOMIC DNA]</scope>
</reference>
<sequence length="302" mass="35145">MNEQFLIQKYKKKIRSKQLTIENADSLSLSFIQNLEVNDLTLNNCPNINLSTIPNKIKKLLLYKCDLNGVEGLGDKSELAELTVIWNPRLKQIESIRDLIQIQRLVLYRNDIVDIKPLTKLVNITELVLNNNAIEDITALSRLIEIQTLKLFSNKISDIWSLKKMKKLKYLDLYDNQIIEIEPIREIIRDLTFLSLDNNYISESSISLITDEKQEGLEFSANEQKIPTLHIILLSFKQQVIHKHSAQINNLGNHKHRFHNCKTKETVKQILNQQIYNYIRFIDAVKNILLNNDLVLVNAFVQ</sequence>
<dbReference type="InterPro" id="IPR001611">
    <property type="entry name" value="Leu-rich_rpt"/>
</dbReference>
<evidence type="ECO:0000313" key="3">
    <source>
        <dbReference type="EMBL" id="CAL6052071.1"/>
    </source>
</evidence>
<dbReference type="InterPro" id="IPR025875">
    <property type="entry name" value="Leu-rich_rpt_4"/>
</dbReference>
<dbReference type="Pfam" id="PF12799">
    <property type="entry name" value="LRR_4"/>
    <property type="match status" value="2"/>
</dbReference>
<evidence type="ECO:0000313" key="4">
    <source>
        <dbReference type="Proteomes" id="UP001642409"/>
    </source>
</evidence>
<dbReference type="SUPFAM" id="SSF52058">
    <property type="entry name" value="L domain-like"/>
    <property type="match status" value="1"/>
</dbReference>
<dbReference type="PROSITE" id="PS51450">
    <property type="entry name" value="LRR"/>
    <property type="match status" value="3"/>
</dbReference>